<reference evidence="2 3" key="1">
    <citation type="journal article" date="2013" name="BMC Genomics">
        <title>Reconstruction of the lipid metabolism for the microalga Monoraphidium neglectum from its genome sequence reveals characteristics suitable for biofuel production.</title>
        <authorList>
            <person name="Bogen C."/>
            <person name="Al-Dilaimi A."/>
            <person name="Albersmeier A."/>
            <person name="Wichmann J."/>
            <person name="Grundmann M."/>
            <person name="Rupp O."/>
            <person name="Lauersen K.J."/>
            <person name="Blifernez-Klassen O."/>
            <person name="Kalinowski J."/>
            <person name="Goesmann A."/>
            <person name="Mussgnug J.H."/>
            <person name="Kruse O."/>
        </authorList>
    </citation>
    <scope>NUCLEOTIDE SEQUENCE [LARGE SCALE GENOMIC DNA]</scope>
    <source>
        <strain evidence="2 3">SAG 48.87</strain>
    </source>
</reference>
<dbReference type="AlphaFoldDB" id="A0A0D2MUP7"/>
<evidence type="ECO:0000313" key="2">
    <source>
        <dbReference type="EMBL" id="KIZ04232.1"/>
    </source>
</evidence>
<dbReference type="OrthoDB" id="498204at2759"/>
<sequence length="142" mass="14630">MEWQTTGSLLLATTAAEMTQLEARATMLQANGVEGVRLLGREQLLREEPALGLPASAAGLLVDSDAQISGRAAAFALLDECQRLGAATGRCRVLLHEGAVALEPAPASSVDAAAPGAGPGAQVVTETGRRVRARRGVMACRL</sequence>
<keyword evidence="3" id="KW-1185">Reference proteome</keyword>
<dbReference type="Proteomes" id="UP000054498">
    <property type="component" value="Unassembled WGS sequence"/>
</dbReference>
<organism evidence="2 3">
    <name type="scientific">Monoraphidium neglectum</name>
    <dbReference type="NCBI Taxonomy" id="145388"/>
    <lineage>
        <taxon>Eukaryota</taxon>
        <taxon>Viridiplantae</taxon>
        <taxon>Chlorophyta</taxon>
        <taxon>core chlorophytes</taxon>
        <taxon>Chlorophyceae</taxon>
        <taxon>CS clade</taxon>
        <taxon>Sphaeropleales</taxon>
        <taxon>Selenastraceae</taxon>
        <taxon>Monoraphidium</taxon>
    </lineage>
</organism>
<gene>
    <name evidence="2" type="ORF">MNEG_3722</name>
</gene>
<dbReference type="Gene3D" id="3.30.9.10">
    <property type="entry name" value="D-Amino Acid Oxidase, subunit A, domain 2"/>
    <property type="match status" value="1"/>
</dbReference>
<proteinExistence type="predicted"/>
<dbReference type="GeneID" id="25736600"/>
<dbReference type="RefSeq" id="XP_013903251.1">
    <property type="nucleotide sequence ID" value="XM_014047797.1"/>
</dbReference>
<dbReference type="InterPro" id="IPR036188">
    <property type="entry name" value="FAD/NAD-bd_sf"/>
</dbReference>
<feature type="domain" description="FAD dependent oxidoreductase" evidence="1">
    <location>
        <begin position="2"/>
        <end position="138"/>
    </location>
</feature>
<dbReference type="Gene3D" id="3.50.50.60">
    <property type="entry name" value="FAD/NAD(P)-binding domain"/>
    <property type="match status" value="1"/>
</dbReference>
<dbReference type="InterPro" id="IPR006076">
    <property type="entry name" value="FAD-dep_OxRdtase"/>
</dbReference>
<dbReference type="KEGG" id="mng:MNEG_3722"/>
<name>A0A0D2MUP7_9CHLO</name>
<dbReference type="STRING" id="145388.A0A0D2MUP7"/>
<dbReference type="Pfam" id="PF01266">
    <property type="entry name" value="DAO"/>
    <property type="match status" value="1"/>
</dbReference>
<accession>A0A0D2MUP7</accession>
<dbReference type="SUPFAM" id="SSF51905">
    <property type="entry name" value="FAD/NAD(P)-binding domain"/>
    <property type="match status" value="1"/>
</dbReference>
<protein>
    <recommendedName>
        <fullName evidence="1">FAD dependent oxidoreductase domain-containing protein</fullName>
    </recommendedName>
</protein>
<dbReference type="EMBL" id="KK100701">
    <property type="protein sequence ID" value="KIZ04232.1"/>
    <property type="molecule type" value="Genomic_DNA"/>
</dbReference>
<evidence type="ECO:0000259" key="1">
    <source>
        <dbReference type="Pfam" id="PF01266"/>
    </source>
</evidence>
<evidence type="ECO:0000313" key="3">
    <source>
        <dbReference type="Proteomes" id="UP000054498"/>
    </source>
</evidence>